<reference evidence="1 2" key="1">
    <citation type="journal article" date="2017" name="BMC Genomics">
        <title>Comparative genomic and phylogenomic analyses of the Bifidobacteriaceae family.</title>
        <authorList>
            <person name="Lugli G.A."/>
            <person name="Milani C."/>
            <person name="Turroni F."/>
            <person name="Duranti S."/>
            <person name="Mancabelli L."/>
            <person name="Mangifesta M."/>
            <person name="Ferrario C."/>
            <person name="Modesto M."/>
            <person name="Mattarelli P."/>
            <person name="Jiri K."/>
            <person name="van Sinderen D."/>
            <person name="Ventura M."/>
        </authorList>
    </citation>
    <scope>NUCLEOTIDE SEQUENCE [LARGE SCALE GENOMIC DNA]</scope>
    <source>
        <strain evidence="1 2">DSM 24742</strain>
    </source>
</reference>
<organism evidence="1 2">
    <name type="scientific">Pseudoscardovia radai</name>
    <dbReference type="NCBI Taxonomy" id="987066"/>
    <lineage>
        <taxon>Bacteria</taxon>
        <taxon>Bacillati</taxon>
        <taxon>Actinomycetota</taxon>
        <taxon>Actinomycetes</taxon>
        <taxon>Bifidobacteriales</taxon>
        <taxon>Bifidobacteriaceae</taxon>
        <taxon>Pseudoscardovia</taxon>
    </lineage>
</organism>
<name>A0A261EY83_9BIFI</name>
<dbReference type="AlphaFoldDB" id="A0A261EY83"/>
<evidence type="ECO:0000313" key="1">
    <source>
        <dbReference type="EMBL" id="OZG51805.1"/>
    </source>
</evidence>
<dbReference type="Pfam" id="PF02325">
    <property type="entry name" value="CCB3_YggT"/>
    <property type="match status" value="1"/>
</dbReference>
<comment type="caution">
    <text evidence="1">The sequence shown here is derived from an EMBL/GenBank/DDBJ whole genome shotgun (WGS) entry which is preliminary data.</text>
</comment>
<dbReference type="EMBL" id="MWWR01000006">
    <property type="protein sequence ID" value="OZG51805.1"/>
    <property type="molecule type" value="Genomic_DNA"/>
</dbReference>
<evidence type="ECO:0000313" key="2">
    <source>
        <dbReference type="Proteomes" id="UP000216725"/>
    </source>
</evidence>
<protein>
    <submittedName>
        <fullName evidence="1">Hemolysin</fullName>
    </submittedName>
</protein>
<proteinExistence type="predicted"/>
<dbReference type="RefSeq" id="WP_094660702.1">
    <property type="nucleotide sequence ID" value="NZ_JBKZBO010000030.1"/>
</dbReference>
<dbReference type="Proteomes" id="UP000216725">
    <property type="component" value="Unassembled WGS sequence"/>
</dbReference>
<dbReference type="InterPro" id="IPR003425">
    <property type="entry name" value="CCB3/YggT"/>
</dbReference>
<accession>A0A261EY83</accession>
<gene>
    <name evidence="1" type="ORF">PSRA_0885</name>
</gene>
<sequence length="91" mass="10412">MLITLLRFIQWLIGVYSAVLVVRCVLDWVQLLSRRSFHGFVASVADIVYSLTEPPLRALRKVFPPIPMGRVQFDTSFIILWLILGAIEVII</sequence>
<keyword evidence="2" id="KW-1185">Reference proteome</keyword>
<dbReference type="OrthoDB" id="3216131at2"/>
<dbReference type="GO" id="GO:0016020">
    <property type="term" value="C:membrane"/>
    <property type="evidence" value="ECO:0007669"/>
    <property type="project" value="InterPro"/>
</dbReference>